<protein>
    <submittedName>
        <fullName evidence="2">Uncharacterized protein</fullName>
    </submittedName>
</protein>
<dbReference type="STRING" id="1391654.AKJ09_08694"/>
<evidence type="ECO:0000313" key="3">
    <source>
        <dbReference type="Proteomes" id="UP000064967"/>
    </source>
</evidence>
<dbReference type="AlphaFoldDB" id="A0A0K1Q893"/>
<sequence length="128" mass="14433">MVHHQHRPFELGGRLAFEREPTLGAGRCGLRVLSSTVRTEHENLRDRRSDAERAERAGGRNAKRNEQTRGSGERRCVPRISKRRHRLPTRGPEHSGTARRSERRTMGALPLFGPVPACVPSIDEVTQP</sequence>
<dbReference type="Proteomes" id="UP000064967">
    <property type="component" value="Chromosome"/>
</dbReference>
<evidence type="ECO:0000313" key="2">
    <source>
        <dbReference type="EMBL" id="AKV02031.1"/>
    </source>
</evidence>
<accession>A0A0K1Q893</accession>
<gene>
    <name evidence="2" type="ORF">AKJ09_08694</name>
</gene>
<dbReference type="KEGG" id="llu:AKJ09_08694"/>
<feature type="region of interest" description="Disordered" evidence="1">
    <location>
        <begin position="37"/>
        <end position="128"/>
    </location>
</feature>
<reference evidence="2 3" key="1">
    <citation type="submission" date="2015-08" db="EMBL/GenBank/DDBJ databases">
        <authorList>
            <person name="Babu N.S."/>
            <person name="Beckwith C.J."/>
            <person name="Beseler K.G."/>
            <person name="Brison A."/>
            <person name="Carone J.V."/>
            <person name="Caskin T.P."/>
            <person name="Diamond M."/>
            <person name="Durham M.E."/>
            <person name="Foxe J.M."/>
            <person name="Go M."/>
            <person name="Henderson B.A."/>
            <person name="Jones I.B."/>
            <person name="McGettigan J.A."/>
            <person name="Micheletti S.J."/>
            <person name="Nasrallah M.E."/>
            <person name="Ortiz D."/>
            <person name="Piller C.R."/>
            <person name="Privatt S.R."/>
            <person name="Schneider S.L."/>
            <person name="Sharp S."/>
            <person name="Smith T.C."/>
            <person name="Stanton J.D."/>
            <person name="Ullery H.E."/>
            <person name="Wilson R.J."/>
            <person name="Serrano M.G."/>
            <person name="Buck G."/>
            <person name="Lee V."/>
            <person name="Wang Y."/>
            <person name="Carvalho R."/>
            <person name="Voegtly L."/>
            <person name="Shi R."/>
            <person name="Duckworth R."/>
            <person name="Johnson A."/>
            <person name="Loviza R."/>
            <person name="Walstead R."/>
            <person name="Shah Z."/>
            <person name="Kiflezghi M."/>
            <person name="Wade K."/>
            <person name="Ball S.L."/>
            <person name="Bradley K.W."/>
            <person name="Asai D.J."/>
            <person name="Bowman C.A."/>
            <person name="Russell D.A."/>
            <person name="Pope W.H."/>
            <person name="Jacobs-Sera D."/>
            <person name="Hendrix R.W."/>
            <person name="Hatfull G.F."/>
        </authorList>
    </citation>
    <scope>NUCLEOTIDE SEQUENCE [LARGE SCALE GENOMIC DNA]</scope>
    <source>
        <strain evidence="2 3">DSM 27648</strain>
    </source>
</reference>
<organism evidence="2 3">
    <name type="scientific">Labilithrix luteola</name>
    <dbReference type="NCBI Taxonomy" id="1391654"/>
    <lineage>
        <taxon>Bacteria</taxon>
        <taxon>Pseudomonadati</taxon>
        <taxon>Myxococcota</taxon>
        <taxon>Polyangia</taxon>
        <taxon>Polyangiales</taxon>
        <taxon>Labilitrichaceae</taxon>
        <taxon>Labilithrix</taxon>
    </lineage>
</organism>
<keyword evidence="3" id="KW-1185">Reference proteome</keyword>
<feature type="compositionally biased region" description="Basic and acidic residues" evidence="1">
    <location>
        <begin position="38"/>
        <end position="76"/>
    </location>
</feature>
<dbReference type="EMBL" id="CP012333">
    <property type="protein sequence ID" value="AKV02031.1"/>
    <property type="molecule type" value="Genomic_DNA"/>
</dbReference>
<proteinExistence type="predicted"/>
<evidence type="ECO:0000256" key="1">
    <source>
        <dbReference type="SAM" id="MobiDB-lite"/>
    </source>
</evidence>
<name>A0A0K1Q893_9BACT</name>